<dbReference type="AlphaFoldDB" id="A1ZQD6"/>
<dbReference type="Proteomes" id="UP000004095">
    <property type="component" value="Unassembled WGS sequence"/>
</dbReference>
<gene>
    <name evidence="1" type="ORF">M23134_08260</name>
</gene>
<proteinExistence type="predicted"/>
<name>A1ZQD6_MICM2</name>
<keyword evidence="2" id="KW-1185">Reference proteome</keyword>
<comment type="caution">
    <text evidence="1">The sequence shown here is derived from an EMBL/GenBank/DDBJ whole genome shotgun (WGS) entry which is preliminary data.</text>
</comment>
<reference evidence="1 2" key="1">
    <citation type="submission" date="2007-01" db="EMBL/GenBank/DDBJ databases">
        <authorList>
            <person name="Haygood M."/>
            <person name="Podell S."/>
            <person name="Anderson C."/>
            <person name="Hopkinson B."/>
            <person name="Roe K."/>
            <person name="Barbeau K."/>
            <person name="Gaasterland T."/>
            <person name="Ferriera S."/>
            <person name="Johnson J."/>
            <person name="Kravitz S."/>
            <person name="Beeson K."/>
            <person name="Sutton G."/>
            <person name="Rogers Y.-H."/>
            <person name="Friedman R."/>
            <person name="Frazier M."/>
            <person name="Venter J.C."/>
        </authorList>
    </citation>
    <scope>NUCLEOTIDE SEQUENCE [LARGE SCALE GENOMIC DNA]</scope>
    <source>
        <strain evidence="1 2">ATCC 23134</strain>
    </source>
</reference>
<sequence>MGENTVFSLHFTHKKPFTTISTRIKILIEKLKLQARKKIIS</sequence>
<organism evidence="1 2">
    <name type="scientific">Microscilla marina ATCC 23134</name>
    <dbReference type="NCBI Taxonomy" id="313606"/>
    <lineage>
        <taxon>Bacteria</taxon>
        <taxon>Pseudomonadati</taxon>
        <taxon>Bacteroidota</taxon>
        <taxon>Cytophagia</taxon>
        <taxon>Cytophagales</taxon>
        <taxon>Microscillaceae</taxon>
        <taxon>Microscilla</taxon>
    </lineage>
</organism>
<protein>
    <submittedName>
        <fullName evidence="1">Uncharacterized protein</fullName>
    </submittedName>
</protein>
<evidence type="ECO:0000313" key="1">
    <source>
        <dbReference type="EMBL" id="EAY27308.1"/>
    </source>
</evidence>
<evidence type="ECO:0000313" key="2">
    <source>
        <dbReference type="Proteomes" id="UP000004095"/>
    </source>
</evidence>
<accession>A1ZQD6</accession>
<dbReference type="EMBL" id="AAWS01000024">
    <property type="protein sequence ID" value="EAY27308.1"/>
    <property type="molecule type" value="Genomic_DNA"/>
</dbReference>